<dbReference type="Proteomes" id="UP000326354">
    <property type="component" value="Chromosome"/>
</dbReference>
<name>A0A5S9IRY1_UABAM</name>
<accession>A0A5S9IRY1</accession>
<proteinExistence type="predicted"/>
<sequence>MSITSITILFIVLQSLITLGKVAAEVLLLDEEVTYYGEFALSTLTCVVYYFTLLPRGASPIVCWFLASIFSAICLIISWGLPKVLDYFFGWGEEDIPLPVTFPLLTAWILFLCFLPSGLGATIGIPQLFSGKITFFIVIALTQLITAALVLFISYYFEDEHATMAIDALFSIGMAVLIWSLLHEQTSRGQATFLTFIIIIAINIELIGILYFAAHYLEIGEIDDSFWKTRRYIFSSQLIAVVVIYFFPLLHGILSLIDKVIT</sequence>
<gene>
    <name evidence="2" type="ORF">UABAM_05192</name>
</gene>
<feature type="transmembrane region" description="Helical" evidence="1">
    <location>
        <begin position="34"/>
        <end position="54"/>
    </location>
</feature>
<dbReference type="KEGG" id="uam:UABAM_05192"/>
<feature type="transmembrane region" description="Helical" evidence="1">
    <location>
        <begin position="133"/>
        <end position="157"/>
    </location>
</feature>
<feature type="transmembrane region" description="Helical" evidence="1">
    <location>
        <begin position="101"/>
        <end position="121"/>
    </location>
</feature>
<dbReference type="EMBL" id="AP019860">
    <property type="protein sequence ID" value="BBM86804.1"/>
    <property type="molecule type" value="Genomic_DNA"/>
</dbReference>
<feature type="transmembrane region" description="Helical" evidence="1">
    <location>
        <begin position="194"/>
        <end position="214"/>
    </location>
</feature>
<dbReference type="RefSeq" id="WP_151970845.1">
    <property type="nucleotide sequence ID" value="NZ_AP019860.1"/>
</dbReference>
<protein>
    <submittedName>
        <fullName evidence="2">Uncharacterized protein</fullName>
    </submittedName>
</protein>
<evidence type="ECO:0000256" key="1">
    <source>
        <dbReference type="SAM" id="Phobius"/>
    </source>
</evidence>
<keyword evidence="3" id="KW-1185">Reference proteome</keyword>
<organism evidence="2 3">
    <name type="scientific">Uabimicrobium amorphum</name>
    <dbReference type="NCBI Taxonomy" id="2596890"/>
    <lineage>
        <taxon>Bacteria</taxon>
        <taxon>Pseudomonadati</taxon>
        <taxon>Planctomycetota</taxon>
        <taxon>Candidatus Uabimicrobiia</taxon>
        <taxon>Candidatus Uabimicrobiales</taxon>
        <taxon>Candidatus Uabimicrobiaceae</taxon>
        <taxon>Candidatus Uabimicrobium</taxon>
    </lineage>
</organism>
<feature type="transmembrane region" description="Helical" evidence="1">
    <location>
        <begin position="61"/>
        <end position="81"/>
    </location>
</feature>
<feature type="transmembrane region" description="Helical" evidence="1">
    <location>
        <begin position="163"/>
        <end position="182"/>
    </location>
</feature>
<keyword evidence="1" id="KW-0472">Membrane</keyword>
<keyword evidence="1" id="KW-0812">Transmembrane</keyword>
<reference evidence="2 3" key="1">
    <citation type="submission" date="2019-08" db="EMBL/GenBank/DDBJ databases">
        <title>Complete genome sequence of Candidatus Uab amorphum.</title>
        <authorList>
            <person name="Shiratori T."/>
            <person name="Suzuki S."/>
            <person name="Kakizawa Y."/>
            <person name="Ishida K."/>
        </authorList>
    </citation>
    <scope>NUCLEOTIDE SEQUENCE [LARGE SCALE GENOMIC DNA]</scope>
    <source>
        <strain evidence="2 3">SRT547</strain>
    </source>
</reference>
<evidence type="ECO:0000313" key="2">
    <source>
        <dbReference type="EMBL" id="BBM86804.1"/>
    </source>
</evidence>
<dbReference type="AlphaFoldDB" id="A0A5S9IRY1"/>
<feature type="transmembrane region" description="Helical" evidence="1">
    <location>
        <begin position="234"/>
        <end position="257"/>
    </location>
</feature>
<keyword evidence="1" id="KW-1133">Transmembrane helix</keyword>
<evidence type="ECO:0000313" key="3">
    <source>
        <dbReference type="Proteomes" id="UP000326354"/>
    </source>
</evidence>